<dbReference type="PANTHER" id="PTHR38781:SF1">
    <property type="entry name" value="ANTITOXIN DINJ-RELATED"/>
    <property type="match status" value="1"/>
</dbReference>
<evidence type="ECO:0000313" key="3">
    <source>
        <dbReference type="EMBL" id="GEM03351.1"/>
    </source>
</evidence>
<comment type="similarity">
    <text evidence="1">Belongs to the RelB/DinJ antitoxin family.</text>
</comment>
<evidence type="ECO:0000313" key="5">
    <source>
        <dbReference type="Proteomes" id="UP000199139"/>
    </source>
</evidence>
<dbReference type="OrthoDB" id="9804867at2"/>
<keyword evidence="6" id="KW-1185">Reference proteome</keyword>
<name>A0A1I6Q1J8_9BACI</name>
<dbReference type="AlphaFoldDB" id="A0A1I6Q1J8"/>
<evidence type="ECO:0000313" key="6">
    <source>
        <dbReference type="Proteomes" id="UP000321773"/>
    </source>
</evidence>
<accession>A0A1I6Q1J8</accession>
<dbReference type="STRING" id="306541.SAMN05421668_10333"/>
<dbReference type="PANTHER" id="PTHR38781">
    <property type="entry name" value="ANTITOXIN DINJ-RELATED"/>
    <property type="match status" value="1"/>
</dbReference>
<proteinExistence type="inferred from homology"/>
<reference evidence="3 6" key="2">
    <citation type="submission" date="2019-07" db="EMBL/GenBank/DDBJ databases">
        <title>Whole genome shotgun sequence of Halolactibacillus miurensis NBRC 100873.</title>
        <authorList>
            <person name="Hosoyama A."/>
            <person name="Uohara A."/>
            <person name="Ohji S."/>
            <person name="Ichikawa N."/>
        </authorList>
    </citation>
    <scope>NUCLEOTIDE SEQUENCE [LARGE SCALE GENOMIC DNA]</scope>
    <source>
        <strain evidence="3 6">NBRC 100873</strain>
    </source>
</reference>
<evidence type="ECO:0000313" key="4">
    <source>
        <dbReference type="EMBL" id="SFS46282.1"/>
    </source>
</evidence>
<dbReference type="Gene3D" id="1.10.1220.10">
    <property type="entry name" value="Met repressor-like"/>
    <property type="match status" value="1"/>
</dbReference>
<dbReference type="Proteomes" id="UP000199139">
    <property type="component" value="Unassembled WGS sequence"/>
</dbReference>
<gene>
    <name evidence="3" type="ORF">HMI01_03390</name>
    <name evidence="4" type="ORF">SAMN05421668_10333</name>
</gene>
<dbReference type="RefSeq" id="WP_089852879.1">
    <property type="nucleotide sequence ID" value="NZ_BJWJ01000002.1"/>
</dbReference>
<dbReference type="Pfam" id="PF04221">
    <property type="entry name" value="RelB"/>
    <property type="match status" value="1"/>
</dbReference>
<keyword evidence="2" id="KW-1277">Toxin-antitoxin system</keyword>
<dbReference type="InterPro" id="IPR007337">
    <property type="entry name" value="RelB/DinJ"/>
</dbReference>
<dbReference type="GO" id="GO:0006351">
    <property type="term" value="P:DNA-templated transcription"/>
    <property type="evidence" value="ECO:0007669"/>
    <property type="project" value="TreeGrafter"/>
</dbReference>
<protein>
    <submittedName>
        <fullName evidence="4">Addiction module antitoxin, RelB/DinJ family</fullName>
    </submittedName>
    <submittedName>
        <fullName evidence="3">XRE family transcriptional regulator</fullName>
    </submittedName>
</protein>
<evidence type="ECO:0000256" key="1">
    <source>
        <dbReference type="ARBA" id="ARBA00010562"/>
    </source>
</evidence>
<organism evidence="4 5">
    <name type="scientific">Halolactibacillus miurensis</name>
    <dbReference type="NCBI Taxonomy" id="306541"/>
    <lineage>
        <taxon>Bacteria</taxon>
        <taxon>Bacillati</taxon>
        <taxon>Bacillota</taxon>
        <taxon>Bacilli</taxon>
        <taxon>Bacillales</taxon>
        <taxon>Bacillaceae</taxon>
        <taxon>Halolactibacillus</taxon>
    </lineage>
</organism>
<dbReference type="Proteomes" id="UP000321773">
    <property type="component" value="Unassembled WGS sequence"/>
</dbReference>
<sequence length="103" mass="11629">MSKSTSVYTRIEPEIKAEAEGILNELGIPMSQAIHMFLRQVVLHKGLPFDVKLPENKLLEYGTLSTDDLQRELEKGLLDLKEGRVNSASKVAERMAKEYGRDI</sequence>
<evidence type="ECO:0000256" key="2">
    <source>
        <dbReference type="ARBA" id="ARBA00022649"/>
    </source>
</evidence>
<reference evidence="4 5" key="1">
    <citation type="submission" date="2016-10" db="EMBL/GenBank/DDBJ databases">
        <authorList>
            <person name="de Groot N.N."/>
        </authorList>
    </citation>
    <scope>NUCLEOTIDE SEQUENCE [LARGE SCALE GENOMIC DNA]</scope>
    <source>
        <strain evidence="4 5">DSM 17074</strain>
    </source>
</reference>
<dbReference type="EMBL" id="FPAI01000003">
    <property type="protein sequence ID" value="SFS46282.1"/>
    <property type="molecule type" value="Genomic_DNA"/>
</dbReference>
<dbReference type="InterPro" id="IPR013321">
    <property type="entry name" value="Arc_rbn_hlx_hlx"/>
</dbReference>
<dbReference type="GO" id="GO:0006355">
    <property type="term" value="P:regulation of DNA-templated transcription"/>
    <property type="evidence" value="ECO:0007669"/>
    <property type="project" value="InterPro"/>
</dbReference>
<dbReference type="NCBIfam" id="TIGR02384">
    <property type="entry name" value="RelB_DinJ"/>
    <property type="match status" value="1"/>
</dbReference>
<dbReference type="EMBL" id="BJWJ01000002">
    <property type="protein sequence ID" value="GEM03351.1"/>
    <property type="molecule type" value="Genomic_DNA"/>
</dbReference>